<gene>
    <name evidence="1" type="ORF">HPB50_003309</name>
</gene>
<accession>A0ACB7SBT3</accession>
<organism evidence="1 2">
    <name type="scientific">Hyalomma asiaticum</name>
    <name type="common">Tick</name>
    <dbReference type="NCBI Taxonomy" id="266040"/>
    <lineage>
        <taxon>Eukaryota</taxon>
        <taxon>Metazoa</taxon>
        <taxon>Ecdysozoa</taxon>
        <taxon>Arthropoda</taxon>
        <taxon>Chelicerata</taxon>
        <taxon>Arachnida</taxon>
        <taxon>Acari</taxon>
        <taxon>Parasitiformes</taxon>
        <taxon>Ixodida</taxon>
        <taxon>Ixodoidea</taxon>
        <taxon>Ixodidae</taxon>
        <taxon>Hyalomminae</taxon>
        <taxon>Hyalomma</taxon>
    </lineage>
</organism>
<protein>
    <submittedName>
        <fullName evidence="1">Uncharacterized protein</fullName>
    </submittedName>
</protein>
<dbReference type="Proteomes" id="UP000821845">
    <property type="component" value="Chromosome 4"/>
</dbReference>
<evidence type="ECO:0000313" key="2">
    <source>
        <dbReference type="Proteomes" id="UP000821845"/>
    </source>
</evidence>
<comment type="caution">
    <text evidence="1">The sequence shown here is derived from an EMBL/GenBank/DDBJ whole genome shotgun (WGS) entry which is preliminary data.</text>
</comment>
<dbReference type="EMBL" id="CM023484">
    <property type="protein sequence ID" value="KAH6932170.1"/>
    <property type="molecule type" value="Genomic_DNA"/>
</dbReference>
<reference evidence="1" key="1">
    <citation type="submission" date="2020-05" db="EMBL/GenBank/DDBJ databases">
        <title>Large-scale comparative analyses of tick genomes elucidate their genetic diversity and vector capacities.</title>
        <authorList>
            <person name="Jia N."/>
            <person name="Wang J."/>
            <person name="Shi W."/>
            <person name="Du L."/>
            <person name="Sun Y."/>
            <person name="Zhan W."/>
            <person name="Jiang J."/>
            <person name="Wang Q."/>
            <person name="Zhang B."/>
            <person name="Ji P."/>
            <person name="Sakyi L.B."/>
            <person name="Cui X."/>
            <person name="Yuan T."/>
            <person name="Jiang B."/>
            <person name="Yang W."/>
            <person name="Lam T.T.-Y."/>
            <person name="Chang Q."/>
            <person name="Ding S."/>
            <person name="Wang X."/>
            <person name="Zhu J."/>
            <person name="Ruan X."/>
            <person name="Zhao L."/>
            <person name="Wei J."/>
            <person name="Que T."/>
            <person name="Du C."/>
            <person name="Cheng J."/>
            <person name="Dai P."/>
            <person name="Han X."/>
            <person name="Huang E."/>
            <person name="Gao Y."/>
            <person name="Liu J."/>
            <person name="Shao H."/>
            <person name="Ye R."/>
            <person name="Li L."/>
            <person name="Wei W."/>
            <person name="Wang X."/>
            <person name="Wang C."/>
            <person name="Yang T."/>
            <person name="Huo Q."/>
            <person name="Li W."/>
            <person name="Guo W."/>
            <person name="Chen H."/>
            <person name="Zhou L."/>
            <person name="Ni X."/>
            <person name="Tian J."/>
            <person name="Zhou Y."/>
            <person name="Sheng Y."/>
            <person name="Liu T."/>
            <person name="Pan Y."/>
            <person name="Xia L."/>
            <person name="Li J."/>
            <person name="Zhao F."/>
            <person name="Cao W."/>
        </authorList>
    </citation>
    <scope>NUCLEOTIDE SEQUENCE</scope>
    <source>
        <strain evidence="1">Hyas-2018</strain>
    </source>
</reference>
<evidence type="ECO:0000313" key="1">
    <source>
        <dbReference type="EMBL" id="KAH6932170.1"/>
    </source>
</evidence>
<name>A0ACB7SBT3_HYAAI</name>
<keyword evidence="2" id="KW-1185">Reference proteome</keyword>
<sequence>MCGHPAWSALSVFALTSGPFSVVYILATLILPRAPDRRRACRRFVVRFNKEAGRFNNLLRRHCFRKGKLFFLDHGLEWLPPGRVLAADGIHPSFEGVALIASHLRSVLPRNAAKSVSGWLDHAPRSSSSAPTEDLPYHEEFPTIREGNESRHRQSARQLPTRTERGQRRNSPSTTPRDYAEAAGGAASGSDD</sequence>
<proteinExistence type="predicted"/>